<dbReference type="GeneID" id="67182855"/>
<dbReference type="OrthoDB" id="92610at2"/>
<name>E1SQ54_FERBD</name>
<dbReference type="eggNOG" id="COG2062">
    <property type="taxonomic scope" value="Bacteria"/>
</dbReference>
<dbReference type="EMBL" id="CP002209">
    <property type="protein sequence ID" value="ADN76826.1"/>
    <property type="molecule type" value="Genomic_DNA"/>
</dbReference>
<dbReference type="InterPro" id="IPR029033">
    <property type="entry name" value="His_PPase_superfam"/>
</dbReference>
<dbReference type="KEGG" id="fbl:Fbal_2624"/>
<dbReference type="CDD" id="cd07067">
    <property type="entry name" value="HP_PGM_like"/>
    <property type="match status" value="1"/>
</dbReference>
<dbReference type="InterPro" id="IPR013078">
    <property type="entry name" value="His_Pase_superF_clade-1"/>
</dbReference>
<evidence type="ECO:0000313" key="3">
    <source>
        <dbReference type="Proteomes" id="UP000006683"/>
    </source>
</evidence>
<dbReference type="Gene3D" id="3.40.50.1240">
    <property type="entry name" value="Phosphoglycerate mutase-like"/>
    <property type="match status" value="1"/>
</dbReference>
<dbReference type="GO" id="GO:0101006">
    <property type="term" value="F:protein histidine phosphatase activity"/>
    <property type="evidence" value="ECO:0007669"/>
    <property type="project" value="InterPro"/>
</dbReference>
<reference evidence="2 3" key="1">
    <citation type="journal article" date="2010" name="Stand. Genomic Sci.">
        <title>Complete genome sequence of Ferrimonas balearica type strain (PAT).</title>
        <authorList>
            <person name="Nolan M."/>
            <person name="Sikorski J."/>
            <person name="Davenport K."/>
            <person name="Lucas S."/>
            <person name="Glavina Del Rio T."/>
            <person name="Tice H."/>
            <person name="Cheng J."/>
            <person name="Goodwin L."/>
            <person name="Pitluck S."/>
            <person name="Liolios K."/>
            <person name="Ivanova N."/>
            <person name="Mavromatis K."/>
            <person name="Ovchinnikova G."/>
            <person name="Pati A."/>
            <person name="Chen A."/>
            <person name="Palaniappan K."/>
            <person name="Land M."/>
            <person name="Hauser L."/>
            <person name="Chang Y."/>
            <person name="Jeffries C."/>
            <person name="Tapia R."/>
            <person name="Brettin T."/>
            <person name="Detter J."/>
            <person name="Han C."/>
            <person name="Yasawong M."/>
            <person name="Rohde M."/>
            <person name="Tindall B."/>
            <person name="Goker M."/>
            <person name="Woyke T."/>
            <person name="Bristow J."/>
            <person name="Eisen J."/>
            <person name="Markowitz V."/>
            <person name="Hugenholtz P."/>
            <person name="Kyrpides N."/>
            <person name="Klenk H."/>
            <person name="Lapidus A."/>
        </authorList>
    </citation>
    <scope>NUCLEOTIDE SEQUENCE [LARGE SCALE GENOMIC DNA]</scope>
    <source>
        <strain evidence="3">DSM 9799 / CCM 4581 / KCTC 23876 / PAT</strain>
    </source>
</reference>
<dbReference type="SUPFAM" id="SSF53254">
    <property type="entry name" value="Phosphoglycerate mutase-like"/>
    <property type="match status" value="1"/>
</dbReference>
<dbReference type="GO" id="GO:0005737">
    <property type="term" value="C:cytoplasm"/>
    <property type="evidence" value="ECO:0007669"/>
    <property type="project" value="InterPro"/>
</dbReference>
<dbReference type="RefSeq" id="WP_013346132.1">
    <property type="nucleotide sequence ID" value="NC_014541.1"/>
</dbReference>
<keyword evidence="1" id="KW-0378">Hydrolase</keyword>
<evidence type="ECO:0000256" key="1">
    <source>
        <dbReference type="ARBA" id="ARBA00022801"/>
    </source>
</evidence>
<sequence length="158" mass="17167">MKLFLMRHGEASFDASTDRQRPLTPLGVTQTQQMAAHLASRIAQLDQVFVSPYLRAQQSWQACEVLLPKAQKIHTLNELVPEACPQTAHDLLLAYMDVQGAETGLVIAHMPLLGYLVSEFVPAEAPPLFATSALAQIELKPTPTLISLQGPSDLALVG</sequence>
<protein>
    <submittedName>
        <fullName evidence="2">Phosphohistidine phosphatase, SixA</fullName>
    </submittedName>
</protein>
<keyword evidence="3" id="KW-1185">Reference proteome</keyword>
<dbReference type="AlphaFoldDB" id="E1SQ54"/>
<dbReference type="InterPro" id="IPR051021">
    <property type="entry name" value="Mito_Ser/Thr_phosphatase"/>
</dbReference>
<dbReference type="InterPro" id="IPR004449">
    <property type="entry name" value="SixA"/>
</dbReference>
<dbReference type="HOGENOM" id="CLU_084603_1_1_6"/>
<dbReference type="NCBIfam" id="TIGR00249">
    <property type="entry name" value="sixA"/>
    <property type="match status" value="1"/>
</dbReference>
<accession>E1SQ54</accession>
<dbReference type="PANTHER" id="PTHR20935">
    <property type="entry name" value="PHOSPHOGLYCERATE MUTASE-RELATED"/>
    <property type="match status" value="1"/>
</dbReference>
<dbReference type="STRING" id="550540.Fbal_2624"/>
<dbReference type="SMART" id="SM00855">
    <property type="entry name" value="PGAM"/>
    <property type="match status" value="1"/>
</dbReference>
<dbReference type="Proteomes" id="UP000006683">
    <property type="component" value="Chromosome"/>
</dbReference>
<organism evidence="2 3">
    <name type="scientific">Ferrimonas balearica (strain DSM 9799 / CCM 4581 / KCTC 23876 / PAT)</name>
    <dbReference type="NCBI Taxonomy" id="550540"/>
    <lineage>
        <taxon>Bacteria</taxon>
        <taxon>Pseudomonadati</taxon>
        <taxon>Pseudomonadota</taxon>
        <taxon>Gammaproteobacteria</taxon>
        <taxon>Alteromonadales</taxon>
        <taxon>Ferrimonadaceae</taxon>
        <taxon>Ferrimonas</taxon>
    </lineage>
</organism>
<proteinExistence type="predicted"/>
<gene>
    <name evidence="2" type="ordered locus">Fbal_2624</name>
</gene>
<evidence type="ECO:0000313" key="2">
    <source>
        <dbReference type="EMBL" id="ADN76826.1"/>
    </source>
</evidence>
<dbReference type="Pfam" id="PF00300">
    <property type="entry name" value="His_Phos_1"/>
    <property type="match status" value="1"/>
</dbReference>